<evidence type="ECO:0000313" key="2">
    <source>
        <dbReference type="EMBL" id="KAK6792173.1"/>
    </source>
</evidence>
<organism evidence="2 3">
    <name type="scientific">Solanum bulbocastanum</name>
    <name type="common">Wild potato</name>
    <dbReference type="NCBI Taxonomy" id="147425"/>
    <lineage>
        <taxon>Eukaryota</taxon>
        <taxon>Viridiplantae</taxon>
        <taxon>Streptophyta</taxon>
        <taxon>Embryophyta</taxon>
        <taxon>Tracheophyta</taxon>
        <taxon>Spermatophyta</taxon>
        <taxon>Magnoliopsida</taxon>
        <taxon>eudicotyledons</taxon>
        <taxon>Gunneridae</taxon>
        <taxon>Pentapetalae</taxon>
        <taxon>asterids</taxon>
        <taxon>lamiids</taxon>
        <taxon>Solanales</taxon>
        <taxon>Solanaceae</taxon>
        <taxon>Solanoideae</taxon>
        <taxon>Solaneae</taxon>
        <taxon>Solanum</taxon>
    </lineage>
</organism>
<gene>
    <name evidence="2" type="ORF">RDI58_011254</name>
</gene>
<evidence type="ECO:0000313" key="3">
    <source>
        <dbReference type="Proteomes" id="UP001371456"/>
    </source>
</evidence>
<comment type="caution">
    <text evidence="2">The sequence shown here is derived from an EMBL/GenBank/DDBJ whole genome shotgun (WGS) entry which is preliminary data.</text>
</comment>
<feature type="compositionally biased region" description="Polar residues" evidence="1">
    <location>
        <begin position="77"/>
        <end position="86"/>
    </location>
</feature>
<keyword evidence="3" id="KW-1185">Reference proteome</keyword>
<protein>
    <submittedName>
        <fullName evidence="2">Uncharacterized protein</fullName>
    </submittedName>
</protein>
<name>A0AAN8TWT8_SOLBU</name>
<dbReference type="AlphaFoldDB" id="A0AAN8TWT8"/>
<proteinExistence type="predicted"/>
<dbReference type="EMBL" id="JBANQN010000004">
    <property type="protein sequence ID" value="KAK6792173.1"/>
    <property type="molecule type" value="Genomic_DNA"/>
</dbReference>
<evidence type="ECO:0000256" key="1">
    <source>
        <dbReference type="SAM" id="MobiDB-lite"/>
    </source>
</evidence>
<reference evidence="2 3" key="1">
    <citation type="submission" date="2024-02" db="EMBL/GenBank/DDBJ databases">
        <title>de novo genome assembly of Solanum bulbocastanum strain 11H21.</title>
        <authorList>
            <person name="Hosaka A.J."/>
        </authorList>
    </citation>
    <scope>NUCLEOTIDE SEQUENCE [LARGE SCALE GENOMIC DNA]</scope>
    <source>
        <tissue evidence="2">Young leaves</tissue>
    </source>
</reference>
<feature type="region of interest" description="Disordered" evidence="1">
    <location>
        <begin position="45"/>
        <end position="136"/>
    </location>
</feature>
<sequence length="136" mass="15059">MDHPSFSSGITQIVTSNTNRIFDYEDFNWAENRSKRLHDSLTMAKQSLKKSKANKEAHAKTPKKRGRKVVPAISRSALPTPTTEEITSLDLPYISHVSPIEPAPSNVTPEDGQPQEVPGFEDFSSKPPDQLLKGST</sequence>
<dbReference type="Proteomes" id="UP001371456">
    <property type="component" value="Unassembled WGS sequence"/>
</dbReference>
<accession>A0AAN8TWT8</accession>